<protein>
    <recommendedName>
        <fullName evidence="8">Proteasome subunit beta</fullName>
    </recommendedName>
</protein>
<comment type="subunit">
    <text evidence="8">Component of the proteasome complex.</text>
</comment>
<evidence type="ECO:0000256" key="7">
    <source>
        <dbReference type="ARBA" id="ARBA00023242"/>
    </source>
</evidence>
<keyword evidence="7 8" id="KW-0539">Nucleus</keyword>
<keyword evidence="3" id="KW-0645">Protease</keyword>
<reference evidence="9 10" key="1">
    <citation type="submission" date="2016-05" db="EMBL/GenBank/DDBJ databases">
        <title>First whole genome sequencing of Entamoeba histolytica HM1:IMSS-clone-6.</title>
        <authorList>
            <person name="Mukherjee Avik.K."/>
            <person name="Izumyama S."/>
            <person name="Nakada-Tsukui K."/>
            <person name="Nozaki T."/>
        </authorList>
    </citation>
    <scope>NUCLEOTIDE SEQUENCE [LARGE SCALE GENOMIC DNA]</scope>
    <source>
        <strain evidence="9 10">HM1:IMSS clone 6</strain>
    </source>
</reference>
<dbReference type="InterPro" id="IPR000243">
    <property type="entry name" value="Pept_T1A_subB"/>
</dbReference>
<evidence type="ECO:0000256" key="5">
    <source>
        <dbReference type="ARBA" id="ARBA00022801"/>
    </source>
</evidence>
<dbReference type="InterPro" id="IPR001353">
    <property type="entry name" value="Proteasome_sua/b"/>
</dbReference>
<keyword evidence="4" id="KW-0888">Threonine protease</keyword>
<dbReference type="InterPro" id="IPR023333">
    <property type="entry name" value="Proteasome_suB-type"/>
</dbReference>
<organism evidence="9 10">
    <name type="scientific">Entamoeba histolytica</name>
    <dbReference type="NCBI Taxonomy" id="5759"/>
    <lineage>
        <taxon>Eukaryota</taxon>
        <taxon>Amoebozoa</taxon>
        <taxon>Evosea</taxon>
        <taxon>Archamoebae</taxon>
        <taxon>Mastigamoebida</taxon>
        <taxon>Entamoebidae</taxon>
        <taxon>Entamoeba</taxon>
    </lineage>
</organism>
<dbReference type="PANTHER" id="PTHR32194">
    <property type="entry name" value="METALLOPROTEASE TLDD"/>
    <property type="match status" value="1"/>
</dbReference>
<comment type="subcellular location">
    <subcellularLocation>
        <location evidence="8">Cytoplasm</location>
    </subcellularLocation>
    <subcellularLocation>
        <location evidence="8">Nucleus</location>
    </subcellularLocation>
</comment>
<keyword evidence="6 8" id="KW-0647">Proteasome</keyword>
<dbReference type="VEuPathDB" id="AmoebaDB:EHI_049330"/>
<dbReference type="PROSITE" id="PS51476">
    <property type="entry name" value="PROTEASOME_BETA_2"/>
    <property type="match status" value="1"/>
</dbReference>
<evidence type="ECO:0000313" key="9">
    <source>
        <dbReference type="EMBL" id="GAT92219.1"/>
    </source>
</evidence>
<dbReference type="InterPro" id="IPR033811">
    <property type="entry name" value="Proteasome_beta_3"/>
</dbReference>
<dbReference type="Proteomes" id="UP000078387">
    <property type="component" value="Unassembled WGS sequence"/>
</dbReference>
<dbReference type="VEuPathDB" id="AmoebaDB:EHI7A_042730"/>
<dbReference type="Pfam" id="PF00227">
    <property type="entry name" value="Proteasome"/>
    <property type="match status" value="1"/>
</dbReference>
<name>A0A5K1VRE1_ENTHI</name>
<evidence type="ECO:0000256" key="4">
    <source>
        <dbReference type="ARBA" id="ARBA00022698"/>
    </source>
</evidence>
<accession>A0A5K1VRE1</accession>
<dbReference type="InterPro" id="IPR029055">
    <property type="entry name" value="Ntn_hydrolases_N"/>
</dbReference>
<dbReference type="InterPro" id="IPR016050">
    <property type="entry name" value="Proteasome_bsu_CS"/>
</dbReference>
<dbReference type="SUPFAM" id="SSF56235">
    <property type="entry name" value="N-terminal nucleophile aminohydrolases (Ntn hydrolases)"/>
    <property type="match status" value="1"/>
</dbReference>
<comment type="similarity">
    <text evidence="8">Belongs to the peptidase T1B family.</text>
</comment>
<keyword evidence="5" id="KW-0378">Hydrolase</keyword>
<sequence length="205" mass="22700">MGDDISYYSGGAVVGMAGKGCVAIAADNRYGLKYQFASANFHKVFQVNKYCLFGGAGLFSDVQTMAEKVKYHANLYRLREGHDIGPEQLLNSTAHMLYKKRFQPYYMSPIIAGIDDNGNSYVCSYDYIGSPEISQVGCVGTGSNELMGMCDSFYKEGMEPEELVEAVGQCLLAAENRDAFSGWGVEVYLLTRDNLTIYNMKPRQD</sequence>
<dbReference type="GO" id="GO:0019774">
    <property type="term" value="C:proteasome core complex, beta-subunit complex"/>
    <property type="evidence" value="ECO:0007669"/>
    <property type="project" value="InterPro"/>
</dbReference>
<evidence type="ECO:0000313" key="10">
    <source>
        <dbReference type="Proteomes" id="UP000078387"/>
    </source>
</evidence>
<dbReference type="CDD" id="cd03759">
    <property type="entry name" value="proteasome_beta_type_3"/>
    <property type="match status" value="1"/>
</dbReference>
<proteinExistence type="inferred from homology"/>
<comment type="catalytic activity">
    <reaction evidence="1">
        <text>Cleavage of peptide bonds with very broad specificity.</text>
        <dbReference type="EC" id="3.4.25.1"/>
    </reaction>
</comment>
<dbReference type="GO" id="GO:0004298">
    <property type="term" value="F:threonine-type endopeptidase activity"/>
    <property type="evidence" value="ECO:0007669"/>
    <property type="project" value="UniProtKB-KW"/>
</dbReference>
<dbReference type="OMA" id="CSEQLYG"/>
<dbReference type="VEuPathDB" id="AmoebaDB:KM1_016300"/>
<evidence type="ECO:0000256" key="6">
    <source>
        <dbReference type="ARBA" id="ARBA00022942"/>
    </source>
</evidence>
<evidence type="ECO:0000256" key="2">
    <source>
        <dbReference type="ARBA" id="ARBA00022490"/>
    </source>
</evidence>
<keyword evidence="2 8" id="KW-0963">Cytoplasm</keyword>
<dbReference type="FunFam" id="3.60.20.10:FF:000123">
    <property type="entry name" value="Proteasome subunit beta"/>
    <property type="match status" value="1"/>
</dbReference>
<dbReference type="GO" id="GO:0005737">
    <property type="term" value="C:cytoplasm"/>
    <property type="evidence" value="ECO:0007669"/>
    <property type="project" value="UniProtKB-SubCell"/>
</dbReference>
<gene>
    <name evidence="9" type="ORF">CL6EHI_049330</name>
</gene>
<evidence type="ECO:0000256" key="1">
    <source>
        <dbReference type="ARBA" id="ARBA00001198"/>
    </source>
</evidence>
<dbReference type="PANTHER" id="PTHR32194:SF10">
    <property type="entry name" value="PROTEASOME SUBUNIT BETA TYPE-3"/>
    <property type="match status" value="1"/>
</dbReference>
<evidence type="ECO:0000256" key="8">
    <source>
        <dbReference type="RuleBase" id="RU004203"/>
    </source>
</evidence>
<dbReference type="AlphaFoldDB" id="A0A5K1VRE1"/>
<dbReference type="EMBL" id="BDEQ01000001">
    <property type="protein sequence ID" value="GAT92219.1"/>
    <property type="molecule type" value="Genomic_DNA"/>
</dbReference>
<dbReference type="VEuPathDB" id="AmoebaDB:EHI5A_074680"/>
<dbReference type="PRINTS" id="PR00141">
    <property type="entry name" value="PROTEASOME"/>
</dbReference>
<dbReference type="VEuPathDB" id="AmoebaDB:EHI8A_041250"/>
<dbReference type="GO" id="GO:0043161">
    <property type="term" value="P:proteasome-mediated ubiquitin-dependent protein catabolic process"/>
    <property type="evidence" value="ECO:0007669"/>
    <property type="project" value="InterPro"/>
</dbReference>
<dbReference type="Gene3D" id="3.60.20.10">
    <property type="entry name" value="Glutamine Phosphoribosylpyrophosphate, subunit 1, domain 1"/>
    <property type="match status" value="1"/>
</dbReference>
<comment type="function">
    <text evidence="8">Component of the proteasome, a multicatalytic proteinase complex which is characterized by its ability to cleave peptides with Arg, Phe, Tyr, Leu, and Glu adjacent to the leaving group at neutral or slightly basic pH. The proteasome has an ATP-dependent proteolytic activity.</text>
</comment>
<dbReference type="GO" id="GO:0005634">
    <property type="term" value="C:nucleus"/>
    <property type="evidence" value="ECO:0007669"/>
    <property type="project" value="UniProtKB-SubCell"/>
</dbReference>
<dbReference type="PROSITE" id="PS00854">
    <property type="entry name" value="PROTEASOME_BETA_1"/>
    <property type="match status" value="1"/>
</dbReference>
<comment type="caution">
    <text evidence="9">The sequence shown here is derived from an EMBL/GenBank/DDBJ whole genome shotgun (WGS) entry which is preliminary data.</text>
</comment>
<evidence type="ECO:0000256" key="3">
    <source>
        <dbReference type="ARBA" id="ARBA00022670"/>
    </source>
</evidence>